<evidence type="ECO:0000259" key="5">
    <source>
        <dbReference type="PROSITE" id="PS50070"/>
    </source>
</evidence>
<comment type="caution">
    <text evidence="3">Lacks conserved residue(s) required for the propagation of feature annotation.</text>
</comment>
<evidence type="ECO:0000313" key="7">
    <source>
        <dbReference type="EMBL" id="KAE9534343.1"/>
    </source>
</evidence>
<feature type="domain" description="Kringle" evidence="5">
    <location>
        <begin position="35"/>
        <end position="107"/>
    </location>
</feature>
<accession>A0A6G0TM90</accession>
<dbReference type="Gene3D" id="2.40.20.10">
    <property type="entry name" value="Plasminogen Kringle 4"/>
    <property type="match status" value="4"/>
</dbReference>
<dbReference type="InterPro" id="IPR038178">
    <property type="entry name" value="Kringle_sf"/>
</dbReference>
<dbReference type="SUPFAM" id="SSF82895">
    <property type="entry name" value="TSP-1 type 1 repeat"/>
    <property type="match status" value="1"/>
</dbReference>
<evidence type="ECO:0000313" key="8">
    <source>
        <dbReference type="Proteomes" id="UP000475862"/>
    </source>
</evidence>
<dbReference type="SUPFAM" id="SSF48726">
    <property type="entry name" value="Immunoglobulin"/>
    <property type="match status" value="1"/>
</dbReference>
<dbReference type="SMART" id="SM00130">
    <property type="entry name" value="KR"/>
    <property type="match status" value="4"/>
</dbReference>
<reference evidence="7 8" key="1">
    <citation type="submission" date="2019-08" db="EMBL/GenBank/DDBJ databases">
        <title>The genome of the soybean aphid Biotype 1, its phylome, world population structure and adaptation to the North American continent.</title>
        <authorList>
            <person name="Giordano R."/>
            <person name="Donthu R.K."/>
            <person name="Hernandez A.G."/>
            <person name="Wright C.L."/>
            <person name="Zimin A.V."/>
        </authorList>
    </citation>
    <scope>NUCLEOTIDE SEQUENCE [LARGE SCALE GENOMIC DNA]</scope>
    <source>
        <tissue evidence="7">Whole aphids</tissue>
    </source>
</reference>
<dbReference type="SMART" id="SM00409">
    <property type="entry name" value="IG"/>
    <property type="match status" value="2"/>
</dbReference>
<dbReference type="InterPro" id="IPR013783">
    <property type="entry name" value="Ig-like_fold"/>
</dbReference>
<dbReference type="GO" id="GO:0005102">
    <property type="term" value="F:signaling receptor binding"/>
    <property type="evidence" value="ECO:0007669"/>
    <property type="project" value="TreeGrafter"/>
</dbReference>
<dbReference type="InterPro" id="IPR018056">
    <property type="entry name" value="Kringle_CS"/>
</dbReference>
<dbReference type="Pfam" id="PF00090">
    <property type="entry name" value="TSP_1"/>
    <property type="match status" value="1"/>
</dbReference>
<dbReference type="InterPro" id="IPR007110">
    <property type="entry name" value="Ig-like_dom"/>
</dbReference>
<dbReference type="GO" id="GO:0004175">
    <property type="term" value="F:endopeptidase activity"/>
    <property type="evidence" value="ECO:0007669"/>
    <property type="project" value="TreeGrafter"/>
</dbReference>
<dbReference type="GO" id="GO:0005615">
    <property type="term" value="C:extracellular space"/>
    <property type="evidence" value="ECO:0007669"/>
    <property type="project" value="TreeGrafter"/>
</dbReference>
<dbReference type="PROSITE" id="PS50092">
    <property type="entry name" value="TSP1"/>
    <property type="match status" value="1"/>
</dbReference>
<dbReference type="PROSITE" id="PS50835">
    <property type="entry name" value="IG_LIKE"/>
    <property type="match status" value="1"/>
</dbReference>
<evidence type="ECO:0008006" key="9">
    <source>
        <dbReference type="Google" id="ProtNLM"/>
    </source>
</evidence>
<evidence type="ECO:0000256" key="2">
    <source>
        <dbReference type="ARBA" id="ARBA00023157"/>
    </source>
</evidence>
<organism evidence="7 8">
    <name type="scientific">Aphis glycines</name>
    <name type="common">Soybean aphid</name>
    <dbReference type="NCBI Taxonomy" id="307491"/>
    <lineage>
        <taxon>Eukaryota</taxon>
        <taxon>Metazoa</taxon>
        <taxon>Ecdysozoa</taxon>
        <taxon>Arthropoda</taxon>
        <taxon>Hexapoda</taxon>
        <taxon>Insecta</taxon>
        <taxon>Pterygota</taxon>
        <taxon>Neoptera</taxon>
        <taxon>Paraneoptera</taxon>
        <taxon>Hemiptera</taxon>
        <taxon>Sternorrhyncha</taxon>
        <taxon>Aphidomorpha</taxon>
        <taxon>Aphidoidea</taxon>
        <taxon>Aphididae</taxon>
        <taxon>Aphidini</taxon>
        <taxon>Aphis</taxon>
        <taxon>Aphis</taxon>
    </lineage>
</organism>
<feature type="domain" description="Ig-like" evidence="6">
    <location>
        <begin position="1042"/>
        <end position="1115"/>
    </location>
</feature>
<dbReference type="PROSITE" id="PS00021">
    <property type="entry name" value="KRINGLE_1"/>
    <property type="match status" value="3"/>
</dbReference>
<evidence type="ECO:0000256" key="4">
    <source>
        <dbReference type="SAM" id="MobiDB-lite"/>
    </source>
</evidence>
<dbReference type="InterPro" id="IPR050759">
    <property type="entry name" value="Serine_protease_kringle"/>
</dbReference>
<dbReference type="Gene3D" id="2.20.100.10">
    <property type="entry name" value="Thrombospondin type-1 (TSP1) repeat"/>
    <property type="match status" value="1"/>
</dbReference>
<keyword evidence="8" id="KW-1185">Reference proteome</keyword>
<dbReference type="Proteomes" id="UP000475862">
    <property type="component" value="Unassembled WGS sequence"/>
</dbReference>
<gene>
    <name evidence="7" type="ORF">AGLY_008433</name>
</gene>
<keyword evidence="2 3" id="KW-1015">Disulfide bond</keyword>
<evidence type="ECO:0000256" key="1">
    <source>
        <dbReference type="ARBA" id="ARBA00022572"/>
    </source>
</evidence>
<feature type="region of interest" description="Disordered" evidence="4">
    <location>
        <begin position="145"/>
        <end position="164"/>
    </location>
</feature>
<dbReference type="InterPro" id="IPR036179">
    <property type="entry name" value="Ig-like_dom_sf"/>
</dbReference>
<evidence type="ECO:0000259" key="6">
    <source>
        <dbReference type="PROSITE" id="PS50835"/>
    </source>
</evidence>
<comment type="caution">
    <text evidence="7">The sequence shown here is derived from an EMBL/GenBank/DDBJ whole genome shotgun (WGS) entry which is preliminary data.</text>
</comment>
<dbReference type="PANTHER" id="PTHR24261">
    <property type="entry name" value="PLASMINOGEN-RELATED"/>
    <property type="match status" value="1"/>
</dbReference>
<keyword evidence="1 3" id="KW-0420">Kringle</keyword>
<dbReference type="Gene3D" id="2.60.40.10">
    <property type="entry name" value="Immunoglobulins"/>
    <property type="match status" value="1"/>
</dbReference>
<dbReference type="SUPFAM" id="SSF57440">
    <property type="entry name" value="Kringle-like"/>
    <property type="match status" value="4"/>
</dbReference>
<dbReference type="GO" id="GO:0006508">
    <property type="term" value="P:proteolysis"/>
    <property type="evidence" value="ECO:0007669"/>
    <property type="project" value="TreeGrafter"/>
</dbReference>
<dbReference type="InterPro" id="IPR000884">
    <property type="entry name" value="TSP1_rpt"/>
</dbReference>
<feature type="domain" description="Kringle" evidence="5">
    <location>
        <begin position="458"/>
        <end position="538"/>
    </location>
</feature>
<feature type="domain" description="Kringle" evidence="5">
    <location>
        <begin position="114"/>
        <end position="192"/>
    </location>
</feature>
<dbReference type="PROSITE" id="PS50070">
    <property type="entry name" value="KRINGLE_2"/>
    <property type="match status" value="4"/>
</dbReference>
<dbReference type="EMBL" id="VYZN01000028">
    <property type="protein sequence ID" value="KAE9534343.1"/>
    <property type="molecule type" value="Genomic_DNA"/>
</dbReference>
<proteinExistence type="predicted"/>
<dbReference type="InterPro" id="IPR003599">
    <property type="entry name" value="Ig_sub"/>
</dbReference>
<dbReference type="FunFam" id="2.20.100.10:FF:000001">
    <property type="entry name" value="semaphorin-5A isoform X1"/>
    <property type="match status" value="1"/>
</dbReference>
<name>A0A6G0TM90_APHGL</name>
<dbReference type="OrthoDB" id="6628696at2759"/>
<evidence type="ECO:0000256" key="3">
    <source>
        <dbReference type="PROSITE-ProRule" id="PRU00121"/>
    </source>
</evidence>
<feature type="domain" description="Kringle" evidence="5">
    <location>
        <begin position="543"/>
        <end position="618"/>
    </location>
</feature>
<dbReference type="SMART" id="SM00209">
    <property type="entry name" value="TSP1"/>
    <property type="match status" value="1"/>
</dbReference>
<dbReference type="PANTHER" id="PTHR24261:SF13">
    <property type="entry name" value="PLASMINOGEN"/>
    <property type="match status" value="1"/>
</dbReference>
<sequence length="1366" mass="149971">MNVVKSFFIALTCISIGHHCFTSKLNIRKCKLTHSGIEYQGNVFITKFKSLCRPWNSIGIEPDSNFADGSRVLAKNFCRNPNGTRDDLWCYTYNVDSPVELCAVPLCNAKKCRLTGPGVEYGGNVNVTKSGYACSKWSDVDDSAATDSKFPDGGRSAAGNRCRNPTGDSGGPWCYASVDGATVSDYCDIPGCDDGICHWTFINGGGSSGHGHYTAMPTSKDDDGDGGGLASFELKTWDPAVSRKVQPLFRMSLTAYPTGLSGDGFEVPVPVDVFARSGTAGIVRVDVSWRNGFVVLTSGKPGATREVSSLELNATLSPVAYLSFAAGDQTAAAPVAVRFAHCDLRTAGQEEHVTNSQDVYRIFPLKKSVVSTSELSFSVRAVISASVTIADKILQIRTTNEHEKNPTILLNITDFKLRFFHWFAIGSKTVAHWTLYCSGPEFYPLPEAALPECVISESSENYRGTQWITENGDPCLSWNISSVRKLVKERTLIDRSYVKAKNYCRNPTKDSNGPYCYVAVGGWENKAIKKRSCRIRKCRNTRCSIAGIATDYLGKLNKTVSNRTCLSWASYTGEGYVFPDGSASAASNYCRNPTREPTGAWCRVSGTAETDSCDVPGCSDDGSDDSDTLLIGGDGVHWMHVLPDWRGDSGLRLRLKRWAPGVYEGVSLRFRRSGHPSSYDLVQVGADGDEKIVLYRLTAVGDREPDLAATAADDQVVYPHLLMASRWTELLFRLVDDGRGADGRTVASVTMSTAAGGKIFSWTLSDSADGGEGGRIAFVGLAAITGRGYVAAQFPTAEDCLIHSSESQNFSVFLPINVWSNRSLTNTKPEIVFRVKHTGVTCIALTSRKLSERHVLEIDGGRAVLWNEAKGPKKSLGEYKSKIGAIFTAGNWTRIVLSWNESVLRMDCGGVHVRHWTIDRKRPLLVRYFSVANRGGGRTEWTVNCNEPWRRPPDVDGPPRDGGWGEWGEWERCTKSCGGGTGVRSRRCDSPRPNVSGRPCAGPVTAVGACNQHECGQVSDKTAAVVRRSLAGRPHNAVAAVGDRLTLSCDPTTVDAIRADSPRARFSWLRNGKIVKSTVVNNETDRCALVISSCTVYNSGVYAFVAEPPNSERIVLKLFAVAINDKPISVYIGDVVRVQCNAATLSYLFNRLSQEWLVNNSYVIKNYGVNSLASIDVDTITIENIHFQGIWKCVVKSTEINSSWVTNAMEIKALCVGTWCCAYIFNRWRKQIMKKTSKRIQIKDGTHKRKHLMNIVQQIDQIPHYSKSLMLDDMCWKQVSMLVSSGYVSMAKSKISLVIEFFDLSVSFFTFSTADSKTTLATDPFNAGSSRFNSFPQKHTVNLKCDHYLLNPSNNNCTVISEQHQL</sequence>
<dbReference type="InterPro" id="IPR013806">
    <property type="entry name" value="Kringle-like"/>
</dbReference>
<feature type="disulfide bond" evidence="3">
    <location>
        <begin position="590"/>
        <end position="613"/>
    </location>
</feature>
<dbReference type="InterPro" id="IPR000001">
    <property type="entry name" value="Kringle"/>
</dbReference>
<dbReference type="InterPro" id="IPR036383">
    <property type="entry name" value="TSP1_rpt_sf"/>
</dbReference>
<protein>
    <recommendedName>
        <fullName evidence="9">Kringle domain-containing protein</fullName>
    </recommendedName>
</protein>
<dbReference type="Pfam" id="PF00051">
    <property type="entry name" value="Kringle"/>
    <property type="match status" value="4"/>
</dbReference>